<dbReference type="SUPFAM" id="SSF53474">
    <property type="entry name" value="alpha/beta-Hydrolases"/>
    <property type="match status" value="1"/>
</dbReference>
<name>A0A1Z3NBA3_BDEBC</name>
<dbReference type="InterPro" id="IPR029058">
    <property type="entry name" value="AB_hydrolase_fold"/>
</dbReference>
<evidence type="ECO:0000313" key="1">
    <source>
        <dbReference type="EMBL" id="ASD64752.1"/>
    </source>
</evidence>
<reference evidence="1 2" key="1">
    <citation type="submission" date="2017-04" db="EMBL/GenBank/DDBJ databases">
        <title>Whole genome sequence of Bdellovibrio bacteriovorus strain SSB218315.</title>
        <authorList>
            <person name="Oyedara O."/>
            <person name="Rodriguez-Perez M.A."/>
        </authorList>
    </citation>
    <scope>NUCLEOTIDE SEQUENCE [LARGE SCALE GENOMIC DNA]</scope>
    <source>
        <strain evidence="1 2">SSB218315</strain>
    </source>
</reference>
<dbReference type="Gene3D" id="3.40.50.1820">
    <property type="entry name" value="alpha/beta hydrolase"/>
    <property type="match status" value="1"/>
</dbReference>
<organism evidence="1 2">
    <name type="scientific">Bdellovibrio bacteriovorus</name>
    <dbReference type="NCBI Taxonomy" id="959"/>
    <lineage>
        <taxon>Bacteria</taxon>
        <taxon>Pseudomonadati</taxon>
        <taxon>Bdellovibrionota</taxon>
        <taxon>Bdellovibrionia</taxon>
        <taxon>Bdellovibrionales</taxon>
        <taxon>Pseudobdellovibrionaceae</taxon>
        <taxon>Bdellovibrio</taxon>
    </lineage>
</organism>
<gene>
    <name evidence="1" type="ORF">B9G79_14865</name>
</gene>
<protein>
    <submittedName>
        <fullName evidence="1">Uncharacterized protein</fullName>
    </submittedName>
</protein>
<evidence type="ECO:0000313" key="2">
    <source>
        <dbReference type="Proteomes" id="UP000197003"/>
    </source>
</evidence>
<accession>A0A1Z3NBA3</accession>
<dbReference type="EMBL" id="CP020946">
    <property type="protein sequence ID" value="ASD64752.1"/>
    <property type="molecule type" value="Genomic_DNA"/>
</dbReference>
<dbReference type="OrthoDB" id="5287591at2"/>
<proteinExistence type="predicted"/>
<dbReference type="Proteomes" id="UP000197003">
    <property type="component" value="Chromosome"/>
</dbReference>
<dbReference type="AlphaFoldDB" id="A0A1Z3NBA3"/>
<sequence length="578" mass="65679">MVLFDHNEPMLQSWFSLFSVLLFSPQLYAQSPQRAFMEQFQSSRISFPAEDSPLLGDSPGRYPEPLNFIMTNVISWIPTGEPKLMSSGCTPEVWAARMQDSRVQKSAQLQGALVQKYFQDCRSELETEDNGYLVNLRRMMTMKYDPQGHPFLRRVVVNLPGNVKLKGLLGLKGDMKRRPLVIVRLGIFSNVEDFKPERAWLMMLFEQSPFNVLMLENMSSPDFVANNSRFSFGGYDEGIQNILVARLLQDPIEPLSQMVDSVHVFGVSLGGHGVLYSSLLNKYNSPKRGPLINSFTALCPVVNLRSTMESLTHSGVKSAFVDLWSRQRLKGLDQKIPSLVTYDNFSFLSKAISEIARTYHGGLSYVNAVKLPPGQEDSIHFWELNDFWRHYKQVEEPVLIYATEQDPAVPYDLNAQMLLNKDLKVDSKNIRVVELPQGVHCTLPIPYDWSALTSLFQSYILSHSPNFKMTEQKLEMDLSDEEWTGFFDSGSSVKFEVEEPGKKQGFVTVALEVENAKGKTKSMSLSLPLSQFDFRFFNKDMTGSEQEMIVRWLNQNLKVRIDQSKGKALLVAAWPVAL</sequence>